<sequence length="239" mass="25599">MANCRKVSVPGKLPMKFPKKKEKHEKKHDCPTGCKCHFKKPGLKPAKLNSDCFVENALVGTKQVQKVAESTLPLSLFAAAGVTIGSLVSVEVVPNLENITMNARIIKNKVVNIGLIPATITVNFLDGTGALQVGLLNTAIPFQAHTDFPGACPEDNLTETPLEVEGIFTQEGVPVVDVAGITLVEGIIVKIILKTTITVTRPVIRDAHGNVCDLNPDRCKQDTDAPSFTFPGPDNEGIL</sequence>
<accession>A0A845E672</accession>
<evidence type="ECO:0000313" key="1">
    <source>
        <dbReference type="EMBL" id="MYL21154.1"/>
    </source>
</evidence>
<dbReference type="RefSeq" id="WP_160838560.1">
    <property type="nucleotide sequence ID" value="NZ_WMET01000003.1"/>
</dbReference>
<evidence type="ECO:0000313" key="2">
    <source>
        <dbReference type="Proteomes" id="UP000460949"/>
    </source>
</evidence>
<comment type="caution">
    <text evidence="1">The sequence shown here is derived from an EMBL/GenBank/DDBJ whole genome shotgun (WGS) entry which is preliminary data.</text>
</comment>
<dbReference type="Proteomes" id="UP000460949">
    <property type="component" value="Unassembled WGS sequence"/>
</dbReference>
<dbReference type="AlphaFoldDB" id="A0A845E672"/>
<reference evidence="1 2" key="1">
    <citation type="submission" date="2019-11" db="EMBL/GenBank/DDBJ databases">
        <title>Genome sequences of 17 halophilic strains isolated from different environments.</title>
        <authorList>
            <person name="Furrow R.E."/>
        </authorList>
    </citation>
    <scope>NUCLEOTIDE SEQUENCE [LARGE SCALE GENOMIC DNA]</scope>
    <source>
        <strain evidence="1 2">22511_23_Filter</strain>
    </source>
</reference>
<proteinExistence type="predicted"/>
<name>A0A845E672_9BACI</name>
<dbReference type="EMBL" id="WMET01000003">
    <property type="protein sequence ID" value="MYL21154.1"/>
    <property type="molecule type" value="Genomic_DNA"/>
</dbReference>
<organism evidence="1 2">
    <name type="scientific">Halobacillus litoralis</name>
    <dbReference type="NCBI Taxonomy" id="45668"/>
    <lineage>
        <taxon>Bacteria</taxon>
        <taxon>Bacillati</taxon>
        <taxon>Bacillota</taxon>
        <taxon>Bacilli</taxon>
        <taxon>Bacillales</taxon>
        <taxon>Bacillaceae</taxon>
        <taxon>Halobacillus</taxon>
    </lineage>
</organism>
<gene>
    <name evidence="1" type="ORF">GLW04_14720</name>
</gene>
<protein>
    <submittedName>
        <fullName evidence="1">Uncharacterized protein</fullName>
    </submittedName>
</protein>